<feature type="chain" id="PRO_5013244241" description="carbonic anhydrase" evidence="6">
    <location>
        <begin position="20"/>
        <end position="318"/>
    </location>
</feature>
<protein>
    <recommendedName>
        <fullName evidence="2">carbonic anhydrase</fullName>
        <ecNumber evidence="2">4.2.1.1</ecNumber>
    </recommendedName>
</protein>
<dbReference type="InterPro" id="IPR001148">
    <property type="entry name" value="CA_dom"/>
</dbReference>
<proteinExistence type="inferred from homology"/>
<gene>
    <name evidence="8" type="ORF">CLUMA_CG019616</name>
</gene>
<dbReference type="Proteomes" id="UP000183832">
    <property type="component" value="Unassembled WGS sequence"/>
</dbReference>
<comment type="similarity">
    <text evidence="1">Belongs to the alpha-carbonic anhydrase family.</text>
</comment>
<dbReference type="GO" id="GO:0005737">
    <property type="term" value="C:cytoplasm"/>
    <property type="evidence" value="ECO:0007669"/>
    <property type="project" value="TreeGrafter"/>
</dbReference>
<evidence type="ECO:0000313" key="8">
    <source>
        <dbReference type="EMBL" id="CRL06421.1"/>
    </source>
</evidence>
<feature type="domain" description="Alpha-carbonic anhydrase" evidence="7">
    <location>
        <begin position="20"/>
        <end position="276"/>
    </location>
</feature>
<evidence type="ECO:0000313" key="9">
    <source>
        <dbReference type="Proteomes" id="UP000183832"/>
    </source>
</evidence>
<keyword evidence="4" id="KW-0862">Zinc</keyword>
<dbReference type="GO" id="GO:0004089">
    <property type="term" value="F:carbonate dehydratase activity"/>
    <property type="evidence" value="ECO:0007669"/>
    <property type="project" value="UniProtKB-EC"/>
</dbReference>
<feature type="signal peptide" evidence="6">
    <location>
        <begin position="1"/>
        <end position="19"/>
    </location>
</feature>
<reference evidence="8 9" key="1">
    <citation type="submission" date="2015-04" db="EMBL/GenBank/DDBJ databases">
        <authorList>
            <person name="Syromyatnikov M.Y."/>
            <person name="Popov V.N."/>
        </authorList>
    </citation>
    <scope>NUCLEOTIDE SEQUENCE [LARGE SCALE GENOMIC DNA]</scope>
</reference>
<keyword evidence="3" id="KW-0479">Metal-binding</keyword>
<dbReference type="PROSITE" id="PS51144">
    <property type="entry name" value="ALPHA_CA_2"/>
    <property type="match status" value="1"/>
</dbReference>
<dbReference type="InterPro" id="IPR036398">
    <property type="entry name" value="CA_dom_sf"/>
</dbReference>
<name>A0A1J1J1U8_9DIPT</name>
<evidence type="ECO:0000256" key="3">
    <source>
        <dbReference type="ARBA" id="ARBA00022723"/>
    </source>
</evidence>
<dbReference type="Gene3D" id="3.10.200.10">
    <property type="entry name" value="Alpha carbonic anhydrase"/>
    <property type="match status" value="1"/>
</dbReference>
<evidence type="ECO:0000256" key="6">
    <source>
        <dbReference type="SAM" id="SignalP"/>
    </source>
</evidence>
<evidence type="ECO:0000256" key="4">
    <source>
        <dbReference type="ARBA" id="ARBA00022833"/>
    </source>
</evidence>
<dbReference type="EC" id="4.2.1.1" evidence="2"/>
<dbReference type="CDD" id="cd00326">
    <property type="entry name" value="alpha_CA"/>
    <property type="match status" value="1"/>
</dbReference>
<evidence type="ECO:0000256" key="2">
    <source>
        <dbReference type="ARBA" id="ARBA00012925"/>
    </source>
</evidence>
<keyword evidence="9" id="KW-1185">Reference proteome</keyword>
<dbReference type="InterPro" id="IPR023561">
    <property type="entry name" value="Carbonic_anhydrase_a-class"/>
</dbReference>
<keyword evidence="6" id="KW-0732">Signal</keyword>
<dbReference type="FunFam" id="3.10.200.10:FF:000003">
    <property type="entry name" value="Carbonic anhydrase 12"/>
    <property type="match status" value="1"/>
</dbReference>
<dbReference type="Pfam" id="PF00194">
    <property type="entry name" value="Carb_anhydrase"/>
    <property type="match status" value="1"/>
</dbReference>
<dbReference type="SMART" id="SM01057">
    <property type="entry name" value="Carb_anhydrase"/>
    <property type="match status" value="1"/>
</dbReference>
<evidence type="ECO:0000259" key="7">
    <source>
        <dbReference type="PROSITE" id="PS51144"/>
    </source>
</evidence>
<evidence type="ECO:0000256" key="1">
    <source>
        <dbReference type="ARBA" id="ARBA00010718"/>
    </source>
</evidence>
<dbReference type="STRING" id="568069.A0A1J1J1U8"/>
<organism evidence="8 9">
    <name type="scientific">Clunio marinus</name>
    <dbReference type="NCBI Taxonomy" id="568069"/>
    <lineage>
        <taxon>Eukaryota</taxon>
        <taxon>Metazoa</taxon>
        <taxon>Ecdysozoa</taxon>
        <taxon>Arthropoda</taxon>
        <taxon>Hexapoda</taxon>
        <taxon>Insecta</taxon>
        <taxon>Pterygota</taxon>
        <taxon>Neoptera</taxon>
        <taxon>Endopterygota</taxon>
        <taxon>Diptera</taxon>
        <taxon>Nematocera</taxon>
        <taxon>Chironomoidea</taxon>
        <taxon>Chironomidae</taxon>
        <taxon>Clunio</taxon>
    </lineage>
</organism>
<dbReference type="EMBL" id="CVRI01000067">
    <property type="protein sequence ID" value="CRL06421.1"/>
    <property type="molecule type" value="Genomic_DNA"/>
</dbReference>
<accession>A0A1J1J1U8</accession>
<dbReference type="PANTHER" id="PTHR18952:SF124">
    <property type="entry name" value="CARBONIC ANHYDRASE 7"/>
    <property type="match status" value="1"/>
</dbReference>
<dbReference type="GO" id="GO:0008270">
    <property type="term" value="F:zinc ion binding"/>
    <property type="evidence" value="ECO:0007669"/>
    <property type="project" value="InterPro"/>
</dbReference>
<dbReference type="SUPFAM" id="SSF51069">
    <property type="entry name" value="Carbonic anhydrase"/>
    <property type="match status" value="1"/>
</dbReference>
<dbReference type="PANTHER" id="PTHR18952">
    <property type="entry name" value="CARBONIC ANHYDRASE"/>
    <property type="match status" value="1"/>
</dbReference>
<dbReference type="OrthoDB" id="429145at2759"/>
<sequence>MKFNSLLFINLVTIEICNGRDFSYNGIMGPKDWSTEYSSCKGKHQSPINIDILHVKKVKLPSLNLHNFNKIPNITHIENNGHTVYFTIDTEENIPTIDGGPLSSSYQFSQLHYHWGDNDSYGSEDSFNGKYFPMELHVVFFKQEYKNIKEAMLKSDGLAVMAFFFEVSKPNPAYQELSLLLNTIQKPHTKANLTTPIALQDFIQTANTHEYYVYNGSLTTPPCLEVVTWLDFYDPIQISHDQLESFRQLEDLEGNSLSHNFRPVQPIGDRIVWFTSDRISENDPNLHENIHGKKKNNSQLPCANFMIILLMFFGCNYF</sequence>
<evidence type="ECO:0000256" key="5">
    <source>
        <dbReference type="ARBA" id="ARBA00023180"/>
    </source>
</evidence>
<keyword evidence="5" id="KW-0325">Glycoprotein</keyword>
<dbReference type="AlphaFoldDB" id="A0A1J1J1U8"/>